<dbReference type="Proteomes" id="UP000178254">
    <property type="component" value="Unassembled WGS sequence"/>
</dbReference>
<proteinExistence type="predicted"/>
<feature type="domain" description="Transcription regulator TrmB N-terminal" evidence="1">
    <location>
        <begin position="12"/>
        <end position="73"/>
    </location>
</feature>
<dbReference type="Pfam" id="PF01978">
    <property type="entry name" value="TrmB"/>
    <property type="match status" value="1"/>
</dbReference>
<dbReference type="SUPFAM" id="SSF46785">
    <property type="entry name" value="Winged helix' DNA-binding domain"/>
    <property type="match status" value="1"/>
</dbReference>
<sequence>MNSRQQKIKEILSQLGLTDRASRVFCVLLEFGVSTAIVISKQVQDIPRTSIYDILKTLQNGGLVSSFDRDGDIYYRVENVEHAVDVVEEQKRVLVDKQNVIRSAADIFHQFKSGTIYEPGTRFFDGKKGILAIHRELQNARTETRTIVNVASVYQVFPRMLSEDNLKDFQIFQTMKKDLMIRSKEAERYLKVAPVTKFHQVKWLPSSVQFNTDTLIWAGHVAIIDYAEHLSGVVIDNPTIADTFVAWFEMMWNSINE</sequence>
<reference evidence="2 3" key="1">
    <citation type="journal article" date="2016" name="Nat. Commun.">
        <title>Thousands of microbial genomes shed light on interconnected biogeochemical processes in an aquifer system.</title>
        <authorList>
            <person name="Anantharaman K."/>
            <person name="Brown C.T."/>
            <person name="Hug L.A."/>
            <person name="Sharon I."/>
            <person name="Castelle C.J."/>
            <person name="Probst A.J."/>
            <person name="Thomas B.C."/>
            <person name="Singh A."/>
            <person name="Wilkins M.J."/>
            <person name="Karaoz U."/>
            <person name="Brodie E.L."/>
            <person name="Williams K.H."/>
            <person name="Hubbard S.S."/>
            <person name="Banfield J.F."/>
        </authorList>
    </citation>
    <scope>NUCLEOTIDE SEQUENCE [LARGE SCALE GENOMIC DNA]</scope>
</reference>
<dbReference type="EMBL" id="MFRE01000007">
    <property type="protein sequence ID" value="OGH94595.1"/>
    <property type="molecule type" value="Genomic_DNA"/>
</dbReference>
<dbReference type="PANTHER" id="PTHR34293:SF1">
    <property type="entry name" value="HTH-TYPE TRANSCRIPTIONAL REGULATOR TRMBL2"/>
    <property type="match status" value="1"/>
</dbReference>
<dbReference type="AlphaFoldDB" id="A0A1F6PEJ7"/>
<name>A0A1F6PEJ7_9BACT</name>
<organism evidence="2 3">
    <name type="scientific">Candidatus Magasanikbacteria bacterium RIFOXYD2_FULL_41_14</name>
    <dbReference type="NCBI Taxonomy" id="1798709"/>
    <lineage>
        <taxon>Bacteria</taxon>
        <taxon>Candidatus Magasanikiibacteriota</taxon>
    </lineage>
</organism>
<dbReference type="STRING" id="1798709.A2538_00360"/>
<dbReference type="InterPro" id="IPR036390">
    <property type="entry name" value="WH_DNA-bd_sf"/>
</dbReference>
<dbReference type="InterPro" id="IPR051797">
    <property type="entry name" value="TrmB-like"/>
</dbReference>
<accession>A0A1F6PEJ7</accession>
<comment type="caution">
    <text evidence="2">The sequence shown here is derived from an EMBL/GenBank/DDBJ whole genome shotgun (WGS) entry which is preliminary data.</text>
</comment>
<evidence type="ECO:0000313" key="3">
    <source>
        <dbReference type="Proteomes" id="UP000178254"/>
    </source>
</evidence>
<gene>
    <name evidence="2" type="ORF">A2538_00360</name>
</gene>
<dbReference type="PANTHER" id="PTHR34293">
    <property type="entry name" value="HTH-TYPE TRANSCRIPTIONAL REGULATOR TRMBL2"/>
    <property type="match status" value="1"/>
</dbReference>
<evidence type="ECO:0000313" key="2">
    <source>
        <dbReference type="EMBL" id="OGH94595.1"/>
    </source>
</evidence>
<dbReference type="Gene3D" id="1.10.10.10">
    <property type="entry name" value="Winged helix-like DNA-binding domain superfamily/Winged helix DNA-binding domain"/>
    <property type="match status" value="1"/>
</dbReference>
<protein>
    <recommendedName>
        <fullName evidence="1">Transcription regulator TrmB N-terminal domain-containing protein</fullName>
    </recommendedName>
</protein>
<dbReference type="InterPro" id="IPR002831">
    <property type="entry name" value="Tscrpt_reg_TrmB_N"/>
</dbReference>
<dbReference type="InterPro" id="IPR036388">
    <property type="entry name" value="WH-like_DNA-bd_sf"/>
</dbReference>
<evidence type="ECO:0000259" key="1">
    <source>
        <dbReference type="Pfam" id="PF01978"/>
    </source>
</evidence>